<dbReference type="EC" id="2.5.1.18" evidence="1"/>
<evidence type="ECO:0000256" key="3">
    <source>
        <dbReference type="ARBA" id="ARBA00038317"/>
    </source>
</evidence>
<dbReference type="PANTHER" id="PTHR11571">
    <property type="entry name" value="GLUTATHIONE S-TRANSFERASE"/>
    <property type="match status" value="1"/>
</dbReference>
<dbReference type="AlphaFoldDB" id="A0AAN5CI32"/>
<dbReference type="InterPro" id="IPR004046">
    <property type="entry name" value="GST_C"/>
</dbReference>
<dbReference type="Gene3D" id="3.40.30.10">
    <property type="entry name" value="Glutaredoxin"/>
    <property type="match status" value="1"/>
</dbReference>
<dbReference type="InterPro" id="IPR036249">
    <property type="entry name" value="Thioredoxin-like_sf"/>
</dbReference>
<dbReference type="Proteomes" id="UP001328107">
    <property type="component" value="Unassembled WGS sequence"/>
</dbReference>
<feature type="domain" description="GST C-terminal" evidence="6">
    <location>
        <begin position="102"/>
        <end position="228"/>
    </location>
</feature>
<dbReference type="PROSITE" id="PS50405">
    <property type="entry name" value="GST_CTER"/>
    <property type="match status" value="1"/>
</dbReference>
<dbReference type="CDD" id="cd03192">
    <property type="entry name" value="GST_C_Sigma_like"/>
    <property type="match status" value="1"/>
</dbReference>
<dbReference type="SUPFAM" id="SSF47616">
    <property type="entry name" value="GST C-terminal domain-like"/>
    <property type="match status" value="1"/>
</dbReference>
<proteinExistence type="inferred from homology"/>
<reference evidence="8" key="1">
    <citation type="submission" date="2022-10" db="EMBL/GenBank/DDBJ databases">
        <title>Genome assembly of Pristionchus species.</title>
        <authorList>
            <person name="Yoshida K."/>
            <person name="Sommer R.J."/>
        </authorList>
    </citation>
    <scope>NUCLEOTIDE SEQUENCE [LARGE SCALE GENOMIC DNA]</scope>
    <source>
        <strain evidence="8">RS5460</strain>
    </source>
</reference>
<organism evidence="7 8">
    <name type="scientific">Pristionchus mayeri</name>
    <dbReference type="NCBI Taxonomy" id="1317129"/>
    <lineage>
        <taxon>Eukaryota</taxon>
        <taxon>Metazoa</taxon>
        <taxon>Ecdysozoa</taxon>
        <taxon>Nematoda</taxon>
        <taxon>Chromadorea</taxon>
        <taxon>Rhabditida</taxon>
        <taxon>Rhabditina</taxon>
        <taxon>Diplogasteromorpha</taxon>
        <taxon>Diplogasteroidea</taxon>
        <taxon>Neodiplogasteridae</taxon>
        <taxon>Pristionchus</taxon>
    </lineage>
</organism>
<dbReference type="InterPro" id="IPR040079">
    <property type="entry name" value="Glutathione_S-Trfase"/>
</dbReference>
<keyword evidence="8" id="KW-1185">Reference proteome</keyword>
<dbReference type="SUPFAM" id="SSF52833">
    <property type="entry name" value="Thioredoxin-like"/>
    <property type="match status" value="1"/>
</dbReference>
<dbReference type="Pfam" id="PF14497">
    <property type="entry name" value="GST_C_3"/>
    <property type="match status" value="1"/>
</dbReference>
<keyword evidence="2" id="KW-0808">Transferase</keyword>
<dbReference type="SFLD" id="SFLDG01205">
    <property type="entry name" value="AMPS.1"/>
    <property type="match status" value="1"/>
</dbReference>
<dbReference type="InterPro" id="IPR050213">
    <property type="entry name" value="GST_superfamily"/>
</dbReference>
<dbReference type="GO" id="GO:0006749">
    <property type="term" value="P:glutathione metabolic process"/>
    <property type="evidence" value="ECO:0007669"/>
    <property type="project" value="TreeGrafter"/>
</dbReference>
<dbReference type="FunFam" id="3.40.30.10:FF:000189">
    <property type="entry name" value="Glutathione S-Transferase"/>
    <property type="match status" value="1"/>
</dbReference>
<comment type="catalytic activity">
    <reaction evidence="4">
        <text>RX + glutathione = an S-substituted glutathione + a halide anion + H(+)</text>
        <dbReference type="Rhea" id="RHEA:16437"/>
        <dbReference type="ChEBI" id="CHEBI:15378"/>
        <dbReference type="ChEBI" id="CHEBI:16042"/>
        <dbReference type="ChEBI" id="CHEBI:17792"/>
        <dbReference type="ChEBI" id="CHEBI:57925"/>
        <dbReference type="ChEBI" id="CHEBI:90779"/>
        <dbReference type="EC" id="2.5.1.18"/>
    </reaction>
</comment>
<feature type="domain" description="GST N-terminal" evidence="5">
    <location>
        <begin position="23"/>
        <end position="100"/>
    </location>
</feature>
<dbReference type="PANTHER" id="PTHR11571:SF224">
    <property type="entry name" value="HEMATOPOIETIC PROSTAGLANDIN D SYNTHASE"/>
    <property type="match status" value="1"/>
</dbReference>
<name>A0AAN5CI32_9BILA</name>
<dbReference type="InterPro" id="IPR010987">
    <property type="entry name" value="Glutathione-S-Trfase_C-like"/>
</dbReference>
<comment type="similarity">
    <text evidence="3">Belongs to the GST superfamily. Sigma family.</text>
</comment>
<dbReference type="Pfam" id="PF02798">
    <property type="entry name" value="GST_N"/>
    <property type="match status" value="1"/>
</dbReference>
<dbReference type="GO" id="GO:0004364">
    <property type="term" value="F:glutathione transferase activity"/>
    <property type="evidence" value="ECO:0007669"/>
    <property type="project" value="UniProtKB-EC"/>
</dbReference>
<protein>
    <recommendedName>
        <fullName evidence="1">glutathione transferase</fullName>
        <ecNumber evidence="1">2.5.1.18</ecNumber>
    </recommendedName>
</protein>
<gene>
    <name evidence="7" type="ORF">PMAYCL1PPCAC_14996</name>
</gene>
<dbReference type="SFLD" id="SFLDS00019">
    <property type="entry name" value="Glutathione_Transferase_(cytos"/>
    <property type="match status" value="1"/>
</dbReference>
<dbReference type="FunFam" id="1.20.1050.10:FF:000044">
    <property type="entry name" value="Glutathione S-transferase"/>
    <property type="match status" value="1"/>
</dbReference>
<dbReference type="SFLD" id="SFLDG00363">
    <property type="entry name" value="AMPS_(cytGST):_Alpha-__Mu-__Pi"/>
    <property type="match status" value="1"/>
</dbReference>
<dbReference type="EMBL" id="BTRK01000004">
    <property type="protein sequence ID" value="GMR44801.1"/>
    <property type="molecule type" value="Genomic_DNA"/>
</dbReference>
<dbReference type="Gene3D" id="1.20.1050.10">
    <property type="match status" value="1"/>
</dbReference>
<evidence type="ECO:0000256" key="2">
    <source>
        <dbReference type="ARBA" id="ARBA00022679"/>
    </source>
</evidence>
<accession>A0AAN5CI32</accession>
<dbReference type="InterPro" id="IPR004045">
    <property type="entry name" value="Glutathione_S-Trfase_N"/>
</dbReference>
<evidence type="ECO:0000313" key="8">
    <source>
        <dbReference type="Proteomes" id="UP001328107"/>
    </source>
</evidence>
<sequence length="228" mass="25730">HSPLYNLLYSAWLSLVPSFSAMPSYKLTYFPVRARAEVARQLFYLAGVPFEDVRVPHADWPALKPKTPFGQMPLLEVDGKPLPQSYAINRYLAKEFGFAGKSPFEAAWVDAIADQFKDYNIELRPLFLVLMGFAQGDKDQLLKDVGIPARDKFFGILEKLAKDNGNNGHFVGSSLTWADLLIADHVKTVSIHLPSFLDGFPTVLDTVKKIESTPKLKEWIEKRPDTKF</sequence>
<evidence type="ECO:0000259" key="5">
    <source>
        <dbReference type="PROSITE" id="PS50404"/>
    </source>
</evidence>
<feature type="non-terminal residue" evidence="7">
    <location>
        <position position="1"/>
    </location>
</feature>
<dbReference type="CDD" id="cd03039">
    <property type="entry name" value="GST_N_Sigma_like"/>
    <property type="match status" value="1"/>
</dbReference>
<dbReference type="InterPro" id="IPR036282">
    <property type="entry name" value="Glutathione-S-Trfase_C_sf"/>
</dbReference>
<dbReference type="PROSITE" id="PS50404">
    <property type="entry name" value="GST_NTER"/>
    <property type="match status" value="1"/>
</dbReference>
<evidence type="ECO:0000313" key="7">
    <source>
        <dbReference type="EMBL" id="GMR44801.1"/>
    </source>
</evidence>
<comment type="caution">
    <text evidence="7">The sequence shown here is derived from an EMBL/GenBank/DDBJ whole genome shotgun (WGS) entry which is preliminary data.</text>
</comment>
<evidence type="ECO:0000259" key="6">
    <source>
        <dbReference type="PROSITE" id="PS50405"/>
    </source>
</evidence>
<evidence type="ECO:0000256" key="4">
    <source>
        <dbReference type="ARBA" id="ARBA00047960"/>
    </source>
</evidence>
<evidence type="ECO:0000256" key="1">
    <source>
        <dbReference type="ARBA" id="ARBA00012452"/>
    </source>
</evidence>